<reference evidence="1 2" key="1">
    <citation type="submission" date="2018-11" db="EMBL/GenBank/DDBJ databases">
        <authorList>
            <consortium name="Pathogen Informatics"/>
        </authorList>
    </citation>
    <scope>NUCLEOTIDE SEQUENCE [LARGE SCALE GENOMIC DNA]</scope>
</reference>
<evidence type="ECO:0000313" key="2">
    <source>
        <dbReference type="Proteomes" id="UP000270094"/>
    </source>
</evidence>
<gene>
    <name evidence="1" type="ORF">SVUK_LOCUS20335</name>
</gene>
<protein>
    <submittedName>
        <fullName evidence="1">Uncharacterized protein</fullName>
    </submittedName>
</protein>
<evidence type="ECO:0000313" key="1">
    <source>
        <dbReference type="EMBL" id="VDM85337.1"/>
    </source>
</evidence>
<accession>A0A3P7KAM1</accession>
<dbReference type="AlphaFoldDB" id="A0A3P7KAM1"/>
<sequence>MDRSTDRDSLIRSTVSMYASQVQLPDNHADDVIYAPDEIITSSVYNNRAATSSYCSRDDVERSVNGWVVAKFVT</sequence>
<dbReference type="Proteomes" id="UP000270094">
    <property type="component" value="Unassembled WGS sequence"/>
</dbReference>
<keyword evidence="2" id="KW-1185">Reference proteome</keyword>
<dbReference type="EMBL" id="UYYB01139107">
    <property type="protein sequence ID" value="VDM85337.1"/>
    <property type="molecule type" value="Genomic_DNA"/>
</dbReference>
<proteinExistence type="predicted"/>
<name>A0A3P7KAM1_STRVU</name>
<organism evidence="1 2">
    <name type="scientific">Strongylus vulgaris</name>
    <name type="common">Blood worm</name>
    <dbReference type="NCBI Taxonomy" id="40348"/>
    <lineage>
        <taxon>Eukaryota</taxon>
        <taxon>Metazoa</taxon>
        <taxon>Ecdysozoa</taxon>
        <taxon>Nematoda</taxon>
        <taxon>Chromadorea</taxon>
        <taxon>Rhabditida</taxon>
        <taxon>Rhabditina</taxon>
        <taxon>Rhabditomorpha</taxon>
        <taxon>Strongyloidea</taxon>
        <taxon>Strongylidae</taxon>
        <taxon>Strongylus</taxon>
    </lineage>
</organism>
<dbReference type="OrthoDB" id="5820557at2759"/>